<dbReference type="AlphaFoldDB" id="A0A938Y3Q2"/>
<dbReference type="PANTHER" id="PTHR33452:SF1">
    <property type="entry name" value="INNER MEMBRANE PROTEIN YPHA-RELATED"/>
    <property type="match status" value="1"/>
</dbReference>
<feature type="transmembrane region" description="Helical" evidence="7">
    <location>
        <begin position="7"/>
        <end position="26"/>
    </location>
</feature>
<dbReference type="RefSeq" id="WP_204519103.1">
    <property type="nucleotide sequence ID" value="NZ_BAABIN010000031.1"/>
</dbReference>
<proteinExistence type="inferred from homology"/>
<protein>
    <submittedName>
        <fullName evidence="8">Membrane protein YphA (DoxX/SURF4 family)</fullName>
    </submittedName>
</protein>
<dbReference type="Pfam" id="PF07681">
    <property type="entry name" value="DoxX"/>
    <property type="match status" value="1"/>
</dbReference>
<organism evidence="8 9">
    <name type="scientific">Brevibacillus fulvus</name>
    <dbReference type="NCBI Taxonomy" id="1125967"/>
    <lineage>
        <taxon>Bacteria</taxon>
        <taxon>Bacillati</taxon>
        <taxon>Bacillota</taxon>
        <taxon>Bacilli</taxon>
        <taxon>Bacillales</taxon>
        <taxon>Paenibacillaceae</taxon>
        <taxon>Brevibacillus</taxon>
    </lineage>
</organism>
<comment type="caution">
    <text evidence="8">The sequence shown here is derived from an EMBL/GenBank/DDBJ whole genome shotgun (WGS) entry which is preliminary data.</text>
</comment>
<keyword evidence="4 7" id="KW-0812">Transmembrane</keyword>
<evidence type="ECO:0000256" key="2">
    <source>
        <dbReference type="ARBA" id="ARBA00006679"/>
    </source>
</evidence>
<reference evidence="8" key="1">
    <citation type="submission" date="2021-01" db="EMBL/GenBank/DDBJ databases">
        <title>Genomic Encyclopedia of Type Strains, Phase IV (KMG-IV): sequencing the most valuable type-strain genomes for metagenomic binning, comparative biology and taxonomic classification.</title>
        <authorList>
            <person name="Goeker M."/>
        </authorList>
    </citation>
    <scope>NUCLEOTIDE SEQUENCE</scope>
    <source>
        <strain evidence="8">DSM 25523</strain>
    </source>
</reference>
<keyword evidence="3" id="KW-1003">Cell membrane</keyword>
<evidence type="ECO:0000256" key="4">
    <source>
        <dbReference type="ARBA" id="ARBA00022692"/>
    </source>
</evidence>
<dbReference type="PANTHER" id="PTHR33452">
    <property type="entry name" value="OXIDOREDUCTASE CATD-RELATED"/>
    <property type="match status" value="1"/>
</dbReference>
<evidence type="ECO:0000256" key="3">
    <source>
        <dbReference type="ARBA" id="ARBA00022475"/>
    </source>
</evidence>
<evidence type="ECO:0000313" key="9">
    <source>
        <dbReference type="Proteomes" id="UP000717624"/>
    </source>
</evidence>
<evidence type="ECO:0000313" key="8">
    <source>
        <dbReference type="EMBL" id="MBM7591396.1"/>
    </source>
</evidence>
<dbReference type="InterPro" id="IPR051907">
    <property type="entry name" value="DoxX-like_oxidoreductase"/>
</dbReference>
<feature type="transmembrane region" description="Helical" evidence="7">
    <location>
        <begin position="72"/>
        <end position="94"/>
    </location>
</feature>
<dbReference type="Proteomes" id="UP000717624">
    <property type="component" value="Unassembled WGS sequence"/>
</dbReference>
<keyword evidence="6 7" id="KW-0472">Membrane</keyword>
<feature type="transmembrane region" description="Helical" evidence="7">
    <location>
        <begin position="106"/>
        <end position="125"/>
    </location>
</feature>
<sequence>MNRKQDVGILILRLAVGLTFFIHGLIKFQSGLGNIGGFFESVGLPSFLAYIVAIIETFGGLAVVLGLATRFVAVLFSIVMIGAIITVKLPGGFTGNGQGAGYELDLLLLAGSICLVLTGANGLSLDRVFFQTSDAESISD</sequence>
<comment type="subcellular location">
    <subcellularLocation>
        <location evidence="1">Cell membrane</location>
        <topology evidence="1">Multi-pass membrane protein</topology>
    </subcellularLocation>
</comment>
<keyword evidence="5 7" id="KW-1133">Transmembrane helix</keyword>
<evidence type="ECO:0000256" key="1">
    <source>
        <dbReference type="ARBA" id="ARBA00004651"/>
    </source>
</evidence>
<name>A0A938Y3Q2_9BACL</name>
<accession>A0A938Y3Q2</accession>
<dbReference type="InterPro" id="IPR032808">
    <property type="entry name" value="DoxX"/>
</dbReference>
<evidence type="ECO:0000256" key="6">
    <source>
        <dbReference type="ARBA" id="ARBA00023136"/>
    </source>
</evidence>
<gene>
    <name evidence="8" type="ORF">JOD01_003035</name>
</gene>
<comment type="similarity">
    <text evidence="2">Belongs to the DoxX family.</text>
</comment>
<dbReference type="EMBL" id="JAFBEB010000011">
    <property type="protein sequence ID" value="MBM7591396.1"/>
    <property type="molecule type" value="Genomic_DNA"/>
</dbReference>
<keyword evidence="9" id="KW-1185">Reference proteome</keyword>
<dbReference type="GO" id="GO:0005886">
    <property type="term" value="C:plasma membrane"/>
    <property type="evidence" value="ECO:0007669"/>
    <property type="project" value="UniProtKB-SubCell"/>
</dbReference>
<evidence type="ECO:0000256" key="5">
    <source>
        <dbReference type="ARBA" id="ARBA00022989"/>
    </source>
</evidence>
<feature type="transmembrane region" description="Helical" evidence="7">
    <location>
        <begin position="46"/>
        <end position="65"/>
    </location>
</feature>
<evidence type="ECO:0000256" key="7">
    <source>
        <dbReference type="SAM" id="Phobius"/>
    </source>
</evidence>